<keyword evidence="2" id="KW-0645">Protease</keyword>
<evidence type="ECO:0000313" key="5">
    <source>
        <dbReference type="EMBL" id="OQA52564.1"/>
    </source>
</evidence>
<dbReference type="Pfam" id="PF01470">
    <property type="entry name" value="Peptidase_C15"/>
    <property type="match status" value="1"/>
</dbReference>
<sequence length="145" mass="15303">MGGPEEVATTAPNCLISQYLRAEGLEVGISDNAEAFVCNTLIYCIALHLRELSADSPIPFTYIHTPTTDQFPHLVLGTGKTIISHRNLVTSAMVALRVMIDPDGCDGEIQSAGSASTPALHIPFGTPGPGVIRRSTRMIGSDPTG</sequence>
<keyword evidence="3 5" id="KW-0378">Hydrolase</keyword>
<comment type="caution">
    <text evidence="5">The sequence shown here is derived from an EMBL/GenBank/DDBJ whole genome shotgun (WGS) entry which is preliminary data.</text>
</comment>
<comment type="similarity">
    <text evidence="1">Belongs to the peptidase C15 family.</text>
</comment>
<evidence type="ECO:0000256" key="1">
    <source>
        <dbReference type="ARBA" id="ARBA00006641"/>
    </source>
</evidence>
<dbReference type="Gene3D" id="3.40.630.20">
    <property type="entry name" value="Peptidase C15, pyroglutamyl peptidase I-like"/>
    <property type="match status" value="1"/>
</dbReference>
<dbReference type="SUPFAM" id="SSF53182">
    <property type="entry name" value="Pyrrolidone carboxyl peptidase (pyroglutamate aminopeptidase)"/>
    <property type="match status" value="1"/>
</dbReference>
<evidence type="ECO:0000256" key="3">
    <source>
        <dbReference type="ARBA" id="ARBA00022801"/>
    </source>
</evidence>
<keyword evidence="4" id="KW-0788">Thiol protease</keyword>
<gene>
    <name evidence="5" type="primary">pcp</name>
    <name evidence="5" type="ORF">BWY43_00435</name>
</gene>
<accession>A0A1V5SE23</accession>
<dbReference type="EC" id="3.4.19.3" evidence="5"/>
<dbReference type="GO" id="GO:0006508">
    <property type="term" value="P:proteolysis"/>
    <property type="evidence" value="ECO:0007669"/>
    <property type="project" value="UniProtKB-KW"/>
</dbReference>
<evidence type="ECO:0000256" key="4">
    <source>
        <dbReference type="ARBA" id="ARBA00022807"/>
    </source>
</evidence>
<dbReference type="Proteomes" id="UP000485367">
    <property type="component" value="Unassembled WGS sequence"/>
</dbReference>
<dbReference type="AlphaFoldDB" id="A0A1V5SE23"/>
<dbReference type="GO" id="GO:0016920">
    <property type="term" value="F:pyroglutamyl-peptidase activity"/>
    <property type="evidence" value="ECO:0007669"/>
    <property type="project" value="UniProtKB-EC"/>
</dbReference>
<proteinExistence type="inferred from homology"/>
<dbReference type="InterPro" id="IPR016125">
    <property type="entry name" value="Peptidase_C15-like"/>
</dbReference>
<protein>
    <submittedName>
        <fullName evidence="5">Pyrrolidone-carboxylate peptidase</fullName>
        <ecNumber evidence="5">3.4.19.3</ecNumber>
    </submittedName>
</protein>
<evidence type="ECO:0000256" key="2">
    <source>
        <dbReference type="ARBA" id="ARBA00022670"/>
    </source>
</evidence>
<dbReference type="InterPro" id="IPR036440">
    <property type="entry name" value="Peptidase_C15-like_sf"/>
</dbReference>
<organism evidence="5">
    <name type="scientific">candidate division WS2 bacterium ADurb.Bin280</name>
    <dbReference type="NCBI Taxonomy" id="1852829"/>
    <lineage>
        <taxon>Bacteria</taxon>
        <taxon>candidate division WS2</taxon>
    </lineage>
</organism>
<dbReference type="EMBL" id="MWBO01000028">
    <property type="protein sequence ID" value="OQA52564.1"/>
    <property type="molecule type" value="Genomic_DNA"/>
</dbReference>
<name>A0A1V5SE23_9BACT</name>
<reference evidence="5" key="1">
    <citation type="submission" date="2017-02" db="EMBL/GenBank/DDBJ databases">
        <title>Delving into the versatile metabolic prowess of the omnipresent phylum Bacteroidetes.</title>
        <authorList>
            <person name="Nobu M.K."/>
            <person name="Mei R."/>
            <person name="Narihiro T."/>
            <person name="Kuroda K."/>
            <person name="Liu W.-T."/>
        </authorList>
    </citation>
    <scope>NUCLEOTIDE SEQUENCE</scope>
    <source>
        <strain evidence="5">ADurb.Bin280</strain>
    </source>
</reference>